<evidence type="ECO:0000256" key="2">
    <source>
        <dbReference type="ARBA" id="ARBA00022803"/>
    </source>
</evidence>
<dbReference type="PANTHER" id="PTHR44943">
    <property type="entry name" value="CELLULOSE SYNTHASE OPERON PROTEIN C"/>
    <property type="match status" value="1"/>
</dbReference>
<dbReference type="SMART" id="SM00028">
    <property type="entry name" value="TPR"/>
    <property type="match status" value="4"/>
</dbReference>
<sequence>MKKTILIASALLLGTFSFAQKKELKSVEKALKSGKAAEARTTLDGIQGMIDGADDKYKAQYYFLKGKTMNNLGSYKEAVSSLKEAIAFEESKGMNKYTGEARTILNEVAGNLVNSAIEDNKSKKYGEAAEKLYMAYEVDTNNQDYLYYAASSAVNGSDYEKALEYYLKLKDLGYTGVVTEYYATDAATGEKAKFNSETERDLMVKAKSHVKPENIDSESRLPEIVKNIALIYSQQGKVEEAIAAAKEARESNPDDMGLLLTEANLYIKLDKKDKFKELMTEAVQKDPNNPDLHYNIGVISMQQGNMEEARATFQKVLSLKPSYTNAALNLSTTYVDEGNALIEEMNKLGNSRADNAKYDTLKKKKDSLFRKGADVLEDLVANGQGNNDILNQLKGIYGALGDNENFMRVKKMIQE</sequence>
<comment type="caution">
    <text evidence="5">The sequence shown here is derived from an EMBL/GenBank/DDBJ whole genome shotgun (WGS) entry which is preliminary data.</text>
</comment>
<dbReference type="Proteomes" id="UP001596978">
    <property type="component" value="Unassembled WGS sequence"/>
</dbReference>
<feature type="signal peptide" evidence="4">
    <location>
        <begin position="1"/>
        <end position="21"/>
    </location>
</feature>
<dbReference type="Pfam" id="PF13181">
    <property type="entry name" value="TPR_8"/>
    <property type="match status" value="2"/>
</dbReference>
<dbReference type="InterPro" id="IPR051685">
    <property type="entry name" value="Ycf3/AcsC/BcsC/TPR_MFPF"/>
</dbReference>
<keyword evidence="4" id="KW-0732">Signal</keyword>
<evidence type="ECO:0000313" key="5">
    <source>
        <dbReference type="EMBL" id="MFD0861402.1"/>
    </source>
</evidence>
<keyword evidence="6" id="KW-1185">Reference proteome</keyword>
<keyword evidence="2 3" id="KW-0802">TPR repeat</keyword>
<accession>A0ABW3CW53</accession>
<feature type="chain" id="PRO_5046832988" evidence="4">
    <location>
        <begin position="22"/>
        <end position="415"/>
    </location>
</feature>
<organism evidence="5 6">
    <name type="scientific">Sungkyunkwania multivorans</name>
    <dbReference type="NCBI Taxonomy" id="1173618"/>
    <lineage>
        <taxon>Bacteria</taxon>
        <taxon>Pseudomonadati</taxon>
        <taxon>Bacteroidota</taxon>
        <taxon>Flavobacteriia</taxon>
        <taxon>Flavobacteriales</taxon>
        <taxon>Flavobacteriaceae</taxon>
        <taxon>Sungkyunkwania</taxon>
    </lineage>
</organism>
<dbReference type="RefSeq" id="WP_386404350.1">
    <property type="nucleotide sequence ID" value="NZ_JBHTJH010000004.1"/>
</dbReference>
<dbReference type="PROSITE" id="PS50005">
    <property type="entry name" value="TPR"/>
    <property type="match status" value="3"/>
</dbReference>
<evidence type="ECO:0000313" key="6">
    <source>
        <dbReference type="Proteomes" id="UP001596978"/>
    </source>
</evidence>
<dbReference type="InterPro" id="IPR011990">
    <property type="entry name" value="TPR-like_helical_dom_sf"/>
</dbReference>
<proteinExistence type="predicted"/>
<dbReference type="PROSITE" id="PS50293">
    <property type="entry name" value="TPR_REGION"/>
    <property type="match status" value="1"/>
</dbReference>
<dbReference type="Pfam" id="PF14559">
    <property type="entry name" value="TPR_19"/>
    <property type="match status" value="1"/>
</dbReference>
<protein>
    <submittedName>
        <fullName evidence="5">Tetratricopeptide repeat protein</fullName>
    </submittedName>
</protein>
<feature type="repeat" description="TPR" evidence="3">
    <location>
        <begin position="290"/>
        <end position="323"/>
    </location>
</feature>
<dbReference type="InterPro" id="IPR019734">
    <property type="entry name" value="TPR_rpt"/>
</dbReference>
<dbReference type="PANTHER" id="PTHR44943:SF4">
    <property type="entry name" value="TPR REPEAT-CONTAINING PROTEIN MJ0798"/>
    <property type="match status" value="1"/>
</dbReference>
<evidence type="ECO:0000256" key="4">
    <source>
        <dbReference type="SAM" id="SignalP"/>
    </source>
</evidence>
<dbReference type="EMBL" id="JBHTJH010000004">
    <property type="protein sequence ID" value="MFD0861402.1"/>
    <property type="molecule type" value="Genomic_DNA"/>
</dbReference>
<name>A0ABW3CW53_9FLAO</name>
<reference evidence="6" key="1">
    <citation type="journal article" date="2019" name="Int. J. Syst. Evol. Microbiol.">
        <title>The Global Catalogue of Microorganisms (GCM) 10K type strain sequencing project: providing services to taxonomists for standard genome sequencing and annotation.</title>
        <authorList>
            <consortium name="The Broad Institute Genomics Platform"/>
            <consortium name="The Broad Institute Genome Sequencing Center for Infectious Disease"/>
            <person name="Wu L."/>
            <person name="Ma J."/>
        </authorList>
    </citation>
    <scope>NUCLEOTIDE SEQUENCE [LARGE SCALE GENOMIC DNA]</scope>
    <source>
        <strain evidence="6">CCUG 62952</strain>
    </source>
</reference>
<feature type="repeat" description="TPR" evidence="3">
    <location>
        <begin position="222"/>
        <end position="255"/>
    </location>
</feature>
<gene>
    <name evidence="5" type="ORF">ACFQ1M_04220</name>
</gene>
<dbReference type="SUPFAM" id="SSF48452">
    <property type="entry name" value="TPR-like"/>
    <property type="match status" value="2"/>
</dbReference>
<dbReference type="Gene3D" id="1.25.40.10">
    <property type="entry name" value="Tetratricopeptide repeat domain"/>
    <property type="match status" value="2"/>
</dbReference>
<keyword evidence="1" id="KW-0677">Repeat</keyword>
<evidence type="ECO:0000256" key="1">
    <source>
        <dbReference type="ARBA" id="ARBA00022737"/>
    </source>
</evidence>
<evidence type="ECO:0000256" key="3">
    <source>
        <dbReference type="PROSITE-ProRule" id="PRU00339"/>
    </source>
</evidence>
<feature type="repeat" description="TPR" evidence="3">
    <location>
        <begin position="59"/>
        <end position="92"/>
    </location>
</feature>